<evidence type="ECO:0000259" key="10">
    <source>
        <dbReference type="Pfam" id="PF12704"/>
    </source>
</evidence>
<keyword evidence="4" id="KW-1003">Cell membrane</keyword>
<comment type="subcellular location">
    <subcellularLocation>
        <location evidence="1">Cell membrane</location>
        <topology evidence="1">Multi-pass membrane protein</topology>
    </subcellularLocation>
</comment>
<dbReference type="InterPro" id="IPR003838">
    <property type="entry name" value="ABC3_permease_C"/>
</dbReference>
<evidence type="ECO:0000256" key="1">
    <source>
        <dbReference type="ARBA" id="ARBA00004651"/>
    </source>
</evidence>
<evidence type="ECO:0000256" key="5">
    <source>
        <dbReference type="ARBA" id="ARBA00022692"/>
    </source>
</evidence>
<keyword evidence="12" id="KW-1185">Reference proteome</keyword>
<dbReference type="InterPro" id="IPR051447">
    <property type="entry name" value="Lipoprotein-release_system"/>
</dbReference>
<dbReference type="AlphaFoldDB" id="A0A9X3TXE4"/>
<evidence type="ECO:0000313" key="11">
    <source>
        <dbReference type="EMBL" id="MDA5193760.1"/>
    </source>
</evidence>
<dbReference type="InterPro" id="IPR011925">
    <property type="entry name" value="LolCE_TM"/>
</dbReference>
<dbReference type="GO" id="GO:0098797">
    <property type="term" value="C:plasma membrane protein complex"/>
    <property type="evidence" value="ECO:0007669"/>
    <property type="project" value="TreeGrafter"/>
</dbReference>
<feature type="domain" description="MacB-like periplasmic core" evidence="10">
    <location>
        <begin position="30"/>
        <end position="242"/>
    </location>
</feature>
<evidence type="ECO:0000256" key="7">
    <source>
        <dbReference type="ARBA" id="ARBA00023136"/>
    </source>
</evidence>
<keyword evidence="3" id="KW-0813">Transport</keyword>
<feature type="transmembrane region" description="Helical" evidence="8">
    <location>
        <begin position="21"/>
        <end position="48"/>
    </location>
</feature>
<dbReference type="GO" id="GO:0044874">
    <property type="term" value="P:lipoprotein localization to outer membrane"/>
    <property type="evidence" value="ECO:0007669"/>
    <property type="project" value="TreeGrafter"/>
</dbReference>
<evidence type="ECO:0000259" key="9">
    <source>
        <dbReference type="Pfam" id="PF02687"/>
    </source>
</evidence>
<dbReference type="Pfam" id="PF02687">
    <property type="entry name" value="FtsX"/>
    <property type="match status" value="1"/>
</dbReference>
<dbReference type="InterPro" id="IPR025857">
    <property type="entry name" value="MacB_PCD"/>
</dbReference>
<evidence type="ECO:0000256" key="6">
    <source>
        <dbReference type="ARBA" id="ARBA00022989"/>
    </source>
</evidence>
<dbReference type="NCBIfam" id="TIGR02212">
    <property type="entry name" value="lolCE"/>
    <property type="match status" value="1"/>
</dbReference>
<dbReference type="Proteomes" id="UP001141619">
    <property type="component" value="Unassembled WGS sequence"/>
</dbReference>
<name>A0A9X3TXE4_9PROT</name>
<dbReference type="RefSeq" id="WP_279347194.1">
    <property type="nucleotide sequence ID" value="NZ_JANWOI010000002.1"/>
</dbReference>
<comment type="similarity">
    <text evidence="2">Belongs to the ABC-4 integral membrane protein family. LolC/E subfamily.</text>
</comment>
<sequence>MFKGFEWLVAGRYLRARRSDSFISVIASFSMVGITLGVATLIIVMAVMNGFREELLSRVIGFNGHLMVLGYEGKLEDYDAIANRVRKVEDVVRVGPMIEGTVLVSANNRSDGAVVRGMKPEDLDHQEAIADNIKSGSLKDFHSDENVIVVGTHFAESYGLRLGDEVTILSPKGAATPFGVVPRAARYRIVALFETGGYDYDARFIFMPLKQAQTYFQLGNNVHGIEVFLTNPDMVQKVLPDIARAVQVPARVVTWEQINPALFSALIVERNVMFLILTLIILVAVFNIISSLIMLVKDKGHDIAILRTMGATRGSIMRIFFIAGASIGAIGTLAGFGIGVLFCANIKNIQHGLEKILGTELWSPELRFLTEIPAHMEVAEVLTVLGMSLILSFLATIYPAWRAARLDPVEALRYE</sequence>
<organism evidence="11 12">
    <name type="scientific">Govanella unica</name>
    <dbReference type="NCBI Taxonomy" id="2975056"/>
    <lineage>
        <taxon>Bacteria</taxon>
        <taxon>Pseudomonadati</taxon>
        <taxon>Pseudomonadota</taxon>
        <taxon>Alphaproteobacteria</taxon>
        <taxon>Emcibacterales</taxon>
        <taxon>Govanellaceae</taxon>
        <taxon>Govanella</taxon>
    </lineage>
</organism>
<evidence type="ECO:0000256" key="8">
    <source>
        <dbReference type="SAM" id="Phobius"/>
    </source>
</evidence>
<dbReference type="EMBL" id="JANWOI010000002">
    <property type="protein sequence ID" value="MDA5193760.1"/>
    <property type="molecule type" value="Genomic_DNA"/>
</dbReference>
<dbReference type="PANTHER" id="PTHR30489">
    <property type="entry name" value="LIPOPROTEIN-RELEASING SYSTEM TRANSMEMBRANE PROTEIN LOLE"/>
    <property type="match status" value="1"/>
</dbReference>
<evidence type="ECO:0000256" key="2">
    <source>
        <dbReference type="ARBA" id="ARBA00005236"/>
    </source>
</evidence>
<feature type="domain" description="ABC3 transporter permease C-terminal" evidence="9">
    <location>
        <begin position="275"/>
        <end position="408"/>
    </location>
</feature>
<protein>
    <submittedName>
        <fullName evidence="11">Lipoprotein-releasing ABC transporter permease subunit</fullName>
    </submittedName>
</protein>
<keyword evidence="7 8" id="KW-0472">Membrane</keyword>
<reference evidence="11" key="2">
    <citation type="journal article" date="2023" name="Syst. Appl. Microbiol.">
        <title>Govania unica gen. nov., sp. nov., a rare biosphere bacterium that represents a novel family in the class Alphaproteobacteria.</title>
        <authorList>
            <person name="Vandamme P."/>
            <person name="Peeters C."/>
            <person name="Hettiarachchi A."/>
            <person name="Cnockaert M."/>
            <person name="Carlier A."/>
        </authorList>
    </citation>
    <scope>NUCLEOTIDE SEQUENCE</scope>
    <source>
        <strain evidence="11">LMG 31809</strain>
    </source>
</reference>
<keyword evidence="6 8" id="KW-1133">Transmembrane helix</keyword>
<proteinExistence type="inferred from homology"/>
<feature type="transmembrane region" description="Helical" evidence="8">
    <location>
        <begin position="316"/>
        <end position="342"/>
    </location>
</feature>
<dbReference type="Pfam" id="PF12704">
    <property type="entry name" value="MacB_PCD"/>
    <property type="match status" value="1"/>
</dbReference>
<dbReference type="GO" id="GO:0042953">
    <property type="term" value="P:lipoprotein transport"/>
    <property type="evidence" value="ECO:0007669"/>
    <property type="project" value="InterPro"/>
</dbReference>
<gene>
    <name evidence="11" type="ORF">NYP16_07320</name>
</gene>
<dbReference type="PANTHER" id="PTHR30489:SF0">
    <property type="entry name" value="LIPOPROTEIN-RELEASING SYSTEM TRANSMEMBRANE PROTEIN LOLE"/>
    <property type="match status" value="1"/>
</dbReference>
<evidence type="ECO:0000313" key="12">
    <source>
        <dbReference type="Proteomes" id="UP001141619"/>
    </source>
</evidence>
<keyword evidence="5 8" id="KW-0812">Transmembrane</keyword>
<comment type="caution">
    <text evidence="11">The sequence shown here is derived from an EMBL/GenBank/DDBJ whole genome shotgun (WGS) entry which is preliminary data.</text>
</comment>
<reference evidence="11" key="1">
    <citation type="submission" date="2022-08" db="EMBL/GenBank/DDBJ databases">
        <authorList>
            <person name="Vandamme P."/>
            <person name="Hettiarachchi A."/>
            <person name="Peeters C."/>
            <person name="Cnockaert M."/>
            <person name="Carlier A."/>
        </authorList>
    </citation>
    <scope>NUCLEOTIDE SEQUENCE</scope>
    <source>
        <strain evidence="11">LMG 31809</strain>
    </source>
</reference>
<keyword evidence="11" id="KW-0449">Lipoprotein</keyword>
<feature type="transmembrane region" description="Helical" evidence="8">
    <location>
        <begin position="381"/>
        <end position="401"/>
    </location>
</feature>
<feature type="transmembrane region" description="Helical" evidence="8">
    <location>
        <begin position="272"/>
        <end position="296"/>
    </location>
</feature>
<evidence type="ECO:0000256" key="3">
    <source>
        <dbReference type="ARBA" id="ARBA00022448"/>
    </source>
</evidence>
<evidence type="ECO:0000256" key="4">
    <source>
        <dbReference type="ARBA" id="ARBA00022475"/>
    </source>
</evidence>
<accession>A0A9X3TXE4</accession>